<dbReference type="GO" id="GO:0046983">
    <property type="term" value="F:protein dimerization activity"/>
    <property type="evidence" value="ECO:0007669"/>
    <property type="project" value="InterPro"/>
</dbReference>
<dbReference type="Pfam" id="PF05699">
    <property type="entry name" value="Dimer_Tnp_hAT"/>
    <property type="match status" value="1"/>
</dbReference>
<dbReference type="InterPro" id="IPR008906">
    <property type="entry name" value="HATC_C_dom"/>
</dbReference>
<accession>A0AAV1M4X6</accession>
<evidence type="ECO:0000256" key="4">
    <source>
        <dbReference type="ARBA" id="ARBA00022833"/>
    </source>
</evidence>
<dbReference type="InterPro" id="IPR012337">
    <property type="entry name" value="RNaseH-like_sf"/>
</dbReference>
<evidence type="ECO:0000313" key="9">
    <source>
        <dbReference type="Proteomes" id="UP001314205"/>
    </source>
</evidence>
<reference evidence="8 9" key="1">
    <citation type="submission" date="2023-11" db="EMBL/GenBank/DDBJ databases">
        <authorList>
            <person name="Hedman E."/>
            <person name="Englund M."/>
            <person name="Stromberg M."/>
            <person name="Nyberg Akerstrom W."/>
            <person name="Nylinder S."/>
            <person name="Jareborg N."/>
            <person name="Kallberg Y."/>
            <person name="Kronander E."/>
        </authorList>
    </citation>
    <scope>NUCLEOTIDE SEQUENCE [LARGE SCALE GENOMIC DNA]</scope>
</reference>
<keyword evidence="9" id="KW-1185">Reference proteome</keyword>
<dbReference type="Proteomes" id="UP001314205">
    <property type="component" value="Unassembled WGS sequence"/>
</dbReference>
<feature type="compositionally biased region" description="Acidic residues" evidence="6">
    <location>
        <begin position="167"/>
        <end position="178"/>
    </location>
</feature>
<dbReference type="GO" id="GO:0005634">
    <property type="term" value="C:nucleus"/>
    <property type="evidence" value="ECO:0007669"/>
    <property type="project" value="UniProtKB-SubCell"/>
</dbReference>
<keyword evidence="4" id="KW-0862">Zinc</keyword>
<evidence type="ECO:0000256" key="6">
    <source>
        <dbReference type="SAM" id="MobiDB-lite"/>
    </source>
</evidence>
<feature type="region of interest" description="Disordered" evidence="6">
    <location>
        <begin position="157"/>
        <end position="178"/>
    </location>
</feature>
<name>A0AAV1M4X6_9NEOP</name>
<evidence type="ECO:0000313" key="8">
    <source>
        <dbReference type="EMBL" id="CAK1602208.1"/>
    </source>
</evidence>
<evidence type="ECO:0000259" key="7">
    <source>
        <dbReference type="Pfam" id="PF05699"/>
    </source>
</evidence>
<dbReference type="AlphaFoldDB" id="A0AAV1M4X6"/>
<comment type="caution">
    <text evidence="8">The sequence shown here is derived from an EMBL/GenBank/DDBJ whole genome shotgun (WGS) entry which is preliminary data.</text>
</comment>
<dbReference type="EMBL" id="CAVLGL010000137">
    <property type="protein sequence ID" value="CAK1602208.1"/>
    <property type="molecule type" value="Genomic_DNA"/>
</dbReference>
<proteinExistence type="predicted"/>
<dbReference type="PANTHER" id="PTHR46481:SF10">
    <property type="entry name" value="ZINC FINGER BED DOMAIN-CONTAINING PROTEIN 39"/>
    <property type="match status" value="1"/>
</dbReference>
<keyword evidence="3" id="KW-0863">Zinc-finger</keyword>
<evidence type="ECO:0000256" key="5">
    <source>
        <dbReference type="ARBA" id="ARBA00023242"/>
    </source>
</evidence>
<comment type="subcellular location">
    <subcellularLocation>
        <location evidence="1">Nucleus</location>
    </subcellularLocation>
</comment>
<evidence type="ECO:0000256" key="1">
    <source>
        <dbReference type="ARBA" id="ARBA00004123"/>
    </source>
</evidence>
<feature type="compositionally biased region" description="Basic and acidic residues" evidence="6">
    <location>
        <begin position="157"/>
        <end position="166"/>
    </location>
</feature>
<feature type="domain" description="HAT C-terminal dimerisation" evidence="7">
    <location>
        <begin position="447"/>
        <end position="525"/>
    </location>
</feature>
<keyword evidence="2" id="KW-0479">Metal-binding</keyword>
<keyword evidence="5" id="KW-0539">Nucleus</keyword>
<evidence type="ECO:0000256" key="3">
    <source>
        <dbReference type="ARBA" id="ARBA00022771"/>
    </source>
</evidence>
<evidence type="ECO:0000256" key="2">
    <source>
        <dbReference type="ARBA" id="ARBA00022723"/>
    </source>
</evidence>
<sequence>MVFPKRSTLRRKVKERFEELQLNLKKRLQQFSSKMSFTIDGWTSIAGRSYYGVTIHYIDNEWKYRSVVLDFIPSRGRHTGEDIATIFHECLLEYDIIDKIQGITVDNATANTKFVHELDKQLPHFDSDNQHFRCFAHILNLGVQDLLKTLALHSETDNKGQEQHYEDNEDETEEDEEYAPNIADSRTAITKFRSISSKIKRSEILKRKFQSACEAAGVPSNLNPILDCPMRWNSTHDMIGFGLKVRTGINILCTSVTELNDFQITDSEWQILEKIHKFPINFKLLSTKLGGEKYVTLPLVTVSFNLLLDKVESMVKQLDEKPNRSEVDERLILGFQAARDKMLKHYKKSNWIYCTSLILDPRHKTQTFDMTLWGKQIKTESLRKFTELYKEYKSLHSVNTSLESPKNEKKVCEYDEDEDVIDFEKLYACPSTSSGSGSFHQGLVIDELEEYLSKPRAASSEDILEWWRTHETEYPTLSKMARDFLSIPATSVPAERLFSKASLVIRKHRNRLSDESARWLLCLRDLRDSCCKTKTNNKTESAIPRPRTRPGVLAQDQDQDWLSLVLFLHLGNTSRNLPNIAQPS</sequence>
<protein>
    <recommendedName>
        <fullName evidence="7">HAT C-terminal dimerisation domain-containing protein</fullName>
    </recommendedName>
</protein>
<dbReference type="GO" id="GO:0008270">
    <property type="term" value="F:zinc ion binding"/>
    <property type="evidence" value="ECO:0007669"/>
    <property type="project" value="UniProtKB-KW"/>
</dbReference>
<organism evidence="8 9">
    <name type="scientific">Parnassius mnemosyne</name>
    <name type="common">clouded apollo</name>
    <dbReference type="NCBI Taxonomy" id="213953"/>
    <lineage>
        <taxon>Eukaryota</taxon>
        <taxon>Metazoa</taxon>
        <taxon>Ecdysozoa</taxon>
        <taxon>Arthropoda</taxon>
        <taxon>Hexapoda</taxon>
        <taxon>Insecta</taxon>
        <taxon>Pterygota</taxon>
        <taxon>Neoptera</taxon>
        <taxon>Endopterygota</taxon>
        <taxon>Lepidoptera</taxon>
        <taxon>Glossata</taxon>
        <taxon>Ditrysia</taxon>
        <taxon>Papilionoidea</taxon>
        <taxon>Papilionidae</taxon>
        <taxon>Parnassiinae</taxon>
        <taxon>Parnassini</taxon>
        <taxon>Parnassius</taxon>
        <taxon>Driopa</taxon>
    </lineage>
</organism>
<dbReference type="InterPro" id="IPR052035">
    <property type="entry name" value="ZnF_BED_domain_contain"/>
</dbReference>
<dbReference type="SUPFAM" id="SSF53098">
    <property type="entry name" value="Ribonuclease H-like"/>
    <property type="match status" value="1"/>
</dbReference>
<dbReference type="PANTHER" id="PTHR46481">
    <property type="entry name" value="ZINC FINGER BED DOMAIN-CONTAINING PROTEIN 4"/>
    <property type="match status" value="1"/>
</dbReference>
<gene>
    <name evidence="8" type="ORF">PARMNEM_LOCUS20736</name>
</gene>